<sequence length="58" mass="6342">MGGNEVVNDKMLGHSFISRRTAIILVSTFSVVAFSILVWATSMGWLLQHPLPVEQDAA</sequence>
<dbReference type="RefSeq" id="WP_184255062.1">
    <property type="nucleotide sequence ID" value="NZ_JACHIO010000007.1"/>
</dbReference>
<gene>
    <name evidence="2" type="ORF">HDF15_002040</name>
</gene>
<reference evidence="2 3" key="1">
    <citation type="submission" date="2020-08" db="EMBL/GenBank/DDBJ databases">
        <title>Genomic Encyclopedia of Type Strains, Phase IV (KMG-V): Genome sequencing to study the core and pangenomes of soil and plant-associated prokaryotes.</title>
        <authorList>
            <person name="Whitman W."/>
        </authorList>
    </citation>
    <scope>NUCLEOTIDE SEQUENCE [LARGE SCALE GENOMIC DNA]</scope>
    <source>
        <strain evidence="2 3">X5P3</strain>
    </source>
</reference>
<evidence type="ECO:0000256" key="1">
    <source>
        <dbReference type="SAM" id="Phobius"/>
    </source>
</evidence>
<evidence type="ECO:0000313" key="3">
    <source>
        <dbReference type="Proteomes" id="UP000584867"/>
    </source>
</evidence>
<proteinExistence type="predicted"/>
<protein>
    <submittedName>
        <fullName evidence="2">Uncharacterized protein</fullName>
    </submittedName>
</protein>
<feature type="transmembrane region" description="Helical" evidence="1">
    <location>
        <begin position="21"/>
        <end position="40"/>
    </location>
</feature>
<keyword evidence="1" id="KW-0812">Transmembrane</keyword>
<dbReference type="EMBL" id="JACHIO010000007">
    <property type="protein sequence ID" value="MBB5063695.1"/>
    <property type="molecule type" value="Genomic_DNA"/>
</dbReference>
<accession>A0A7W8EAN8</accession>
<name>A0A7W8EAN8_9BACT</name>
<comment type="caution">
    <text evidence="2">The sequence shown here is derived from an EMBL/GenBank/DDBJ whole genome shotgun (WGS) entry which is preliminary data.</text>
</comment>
<keyword evidence="1" id="KW-1133">Transmembrane helix</keyword>
<keyword evidence="1" id="KW-0472">Membrane</keyword>
<dbReference type="AlphaFoldDB" id="A0A7W8EAN8"/>
<organism evidence="2 3">
    <name type="scientific">Granulicella mallensis</name>
    <dbReference type="NCBI Taxonomy" id="940614"/>
    <lineage>
        <taxon>Bacteria</taxon>
        <taxon>Pseudomonadati</taxon>
        <taxon>Acidobacteriota</taxon>
        <taxon>Terriglobia</taxon>
        <taxon>Terriglobales</taxon>
        <taxon>Acidobacteriaceae</taxon>
        <taxon>Granulicella</taxon>
    </lineage>
</organism>
<evidence type="ECO:0000313" key="2">
    <source>
        <dbReference type="EMBL" id="MBB5063695.1"/>
    </source>
</evidence>
<dbReference type="Proteomes" id="UP000584867">
    <property type="component" value="Unassembled WGS sequence"/>
</dbReference>